<feature type="coiled-coil region" evidence="5">
    <location>
        <begin position="162"/>
        <end position="203"/>
    </location>
</feature>
<name>A0A5P2D4R9_STRVZ</name>
<proteinExistence type="inferred from homology"/>
<feature type="region of interest" description="Disordered" evidence="6">
    <location>
        <begin position="208"/>
        <end position="227"/>
    </location>
</feature>
<evidence type="ECO:0000256" key="6">
    <source>
        <dbReference type="SAM" id="MobiDB-lite"/>
    </source>
</evidence>
<dbReference type="SUPFAM" id="SSF54001">
    <property type="entry name" value="Cysteine proteinases"/>
    <property type="match status" value="1"/>
</dbReference>
<feature type="compositionally biased region" description="Low complexity" evidence="6">
    <location>
        <begin position="213"/>
        <end position="227"/>
    </location>
</feature>
<comment type="similarity">
    <text evidence="1">Belongs to the peptidase C40 family.</text>
</comment>
<dbReference type="AlphaFoldDB" id="A0A5P2D4R9"/>
<dbReference type="PANTHER" id="PTHR47359">
    <property type="entry name" value="PEPTIDOGLYCAN DL-ENDOPEPTIDASE CWLO"/>
    <property type="match status" value="1"/>
</dbReference>
<dbReference type="RefSeq" id="WP_150209304.1">
    <property type="nucleotide sequence ID" value="NZ_CP029190.1"/>
</dbReference>
<evidence type="ECO:0000256" key="5">
    <source>
        <dbReference type="SAM" id="Coils"/>
    </source>
</evidence>
<sequence length="368" mass="38345">MASHRKPRQRPLSGGTVRKAATLALAGAATATAFEGSSQAEPRLSPDQVKAQVDRLYEEAEAAAERYNGAKDKADRAERSLAGLRERTARQTDRLNTARNALGSLATSQYRSGALGPAVQLVLADSPQEYLDRAAILERTGDRKAAEIASVRRQLGEVGTLREEAAGQLAELRERQAELARHKQTVESKLAAAKRLLARLTAEERAAYEARNAHSGPAAAPTSPAAPAAAAGAAKAGAAARPAPAPARPAAGSSRAARAVAFAYGAIGKPYVWGATGPGSFDCSGLTQAAWRSAGVSLPRTTYTQINAGQRITKSGLAPGDLVFFYSGITHVGLYIGDGKMIHAPRPGSTVRIAPVDSMPWAGASRPA</sequence>
<dbReference type="InterPro" id="IPR000064">
    <property type="entry name" value="NLP_P60_dom"/>
</dbReference>
<dbReference type="InterPro" id="IPR038765">
    <property type="entry name" value="Papain-like_cys_pep_sf"/>
</dbReference>
<evidence type="ECO:0000256" key="3">
    <source>
        <dbReference type="ARBA" id="ARBA00022801"/>
    </source>
</evidence>
<dbReference type="EMBL" id="CP029190">
    <property type="protein sequence ID" value="QES49733.1"/>
    <property type="molecule type" value="Genomic_DNA"/>
</dbReference>
<evidence type="ECO:0000256" key="4">
    <source>
        <dbReference type="ARBA" id="ARBA00022807"/>
    </source>
</evidence>
<gene>
    <name evidence="8" type="ORF">DEJ50_19875</name>
</gene>
<protein>
    <recommendedName>
        <fullName evidence="7">NlpC/P60 domain-containing protein</fullName>
    </recommendedName>
</protein>
<dbReference type="InterPro" id="IPR051794">
    <property type="entry name" value="PG_Endopeptidase_C40"/>
</dbReference>
<dbReference type="Gene3D" id="6.10.250.3150">
    <property type="match status" value="1"/>
</dbReference>
<feature type="domain" description="NlpC/P60" evidence="7">
    <location>
        <begin position="253"/>
        <end position="368"/>
    </location>
</feature>
<evidence type="ECO:0000313" key="9">
    <source>
        <dbReference type="Proteomes" id="UP000325211"/>
    </source>
</evidence>
<organism evidence="8 9">
    <name type="scientific">Streptomyces venezuelae</name>
    <dbReference type="NCBI Taxonomy" id="54571"/>
    <lineage>
        <taxon>Bacteria</taxon>
        <taxon>Bacillati</taxon>
        <taxon>Actinomycetota</taxon>
        <taxon>Actinomycetes</taxon>
        <taxon>Kitasatosporales</taxon>
        <taxon>Streptomycetaceae</taxon>
        <taxon>Streptomyces</taxon>
    </lineage>
</organism>
<reference evidence="8 9" key="1">
    <citation type="submission" date="2018-05" db="EMBL/GenBank/DDBJ databases">
        <title>Streptomyces venezuelae.</title>
        <authorList>
            <person name="Kim W."/>
            <person name="Lee N."/>
            <person name="Cho B.-K."/>
        </authorList>
    </citation>
    <scope>NUCLEOTIDE SEQUENCE [LARGE SCALE GENOMIC DNA]</scope>
    <source>
        <strain evidence="8 9">ATCC 21782</strain>
    </source>
</reference>
<dbReference type="GO" id="GO:0008234">
    <property type="term" value="F:cysteine-type peptidase activity"/>
    <property type="evidence" value="ECO:0007669"/>
    <property type="project" value="UniProtKB-KW"/>
</dbReference>
<dbReference type="OrthoDB" id="5177647at2"/>
<dbReference type="Gene3D" id="3.90.1720.10">
    <property type="entry name" value="endopeptidase domain like (from Nostoc punctiforme)"/>
    <property type="match status" value="1"/>
</dbReference>
<dbReference type="Pfam" id="PF00877">
    <property type="entry name" value="NLPC_P60"/>
    <property type="match status" value="1"/>
</dbReference>
<keyword evidence="5" id="KW-0175">Coiled coil</keyword>
<evidence type="ECO:0000256" key="1">
    <source>
        <dbReference type="ARBA" id="ARBA00007074"/>
    </source>
</evidence>
<keyword evidence="3" id="KW-0378">Hydrolase</keyword>
<evidence type="ECO:0000259" key="7">
    <source>
        <dbReference type="PROSITE" id="PS51935"/>
    </source>
</evidence>
<dbReference type="PROSITE" id="PS51935">
    <property type="entry name" value="NLPC_P60"/>
    <property type="match status" value="1"/>
</dbReference>
<keyword evidence="2" id="KW-0645">Protease</keyword>
<evidence type="ECO:0000313" key="8">
    <source>
        <dbReference type="EMBL" id="QES49733.1"/>
    </source>
</evidence>
<accession>A0A5P2D4R9</accession>
<dbReference type="PANTHER" id="PTHR47359:SF3">
    <property type="entry name" value="NLP_P60 DOMAIN-CONTAINING PROTEIN-RELATED"/>
    <property type="match status" value="1"/>
</dbReference>
<feature type="coiled-coil region" evidence="5">
    <location>
        <begin position="53"/>
        <end position="94"/>
    </location>
</feature>
<dbReference type="GO" id="GO:0006508">
    <property type="term" value="P:proteolysis"/>
    <property type="evidence" value="ECO:0007669"/>
    <property type="project" value="UniProtKB-KW"/>
</dbReference>
<dbReference type="Proteomes" id="UP000325211">
    <property type="component" value="Chromosome"/>
</dbReference>
<evidence type="ECO:0000256" key="2">
    <source>
        <dbReference type="ARBA" id="ARBA00022670"/>
    </source>
</evidence>
<keyword evidence="4" id="KW-0788">Thiol protease</keyword>